<dbReference type="SUPFAM" id="SSF54897">
    <property type="entry name" value="Protease propeptides/inhibitors"/>
    <property type="match status" value="1"/>
</dbReference>
<dbReference type="PRINTS" id="PR00723">
    <property type="entry name" value="SUBTILISIN"/>
</dbReference>
<evidence type="ECO:0000256" key="6">
    <source>
        <dbReference type="PROSITE-ProRule" id="PRU01240"/>
    </source>
</evidence>
<dbReference type="AlphaFoldDB" id="A0AAE3ZBN5"/>
<evidence type="ECO:0000256" key="4">
    <source>
        <dbReference type="ARBA" id="ARBA00022825"/>
    </source>
</evidence>
<dbReference type="SMART" id="SM00089">
    <property type="entry name" value="PKD"/>
    <property type="match status" value="1"/>
</dbReference>
<dbReference type="InterPro" id="IPR034193">
    <property type="entry name" value="PCSK9_ProteinaseK-like"/>
</dbReference>
<dbReference type="Gene3D" id="3.30.70.80">
    <property type="entry name" value="Peptidase S8 propeptide/proteinase inhibitor I9"/>
    <property type="match status" value="1"/>
</dbReference>
<dbReference type="PROSITE" id="PS50093">
    <property type="entry name" value="PKD"/>
    <property type="match status" value="1"/>
</dbReference>
<keyword evidence="2 6" id="KW-0645">Protease</keyword>
<dbReference type="InterPro" id="IPR010259">
    <property type="entry name" value="S8pro/Inhibitor_I9"/>
</dbReference>
<dbReference type="GO" id="GO:0006508">
    <property type="term" value="P:proteolysis"/>
    <property type="evidence" value="ECO:0007669"/>
    <property type="project" value="UniProtKB-KW"/>
</dbReference>
<dbReference type="PROSITE" id="PS00136">
    <property type="entry name" value="SUBTILASE_ASP"/>
    <property type="match status" value="1"/>
</dbReference>
<dbReference type="Pfam" id="PF00082">
    <property type="entry name" value="Peptidase_S8"/>
    <property type="match status" value="1"/>
</dbReference>
<feature type="active site" description="Charge relay system" evidence="5 6">
    <location>
        <position position="163"/>
    </location>
</feature>
<feature type="active site" description="Charge relay system" evidence="5 6">
    <location>
        <position position="196"/>
    </location>
</feature>
<dbReference type="PROSITE" id="PS51892">
    <property type="entry name" value="SUBTILASE"/>
    <property type="match status" value="1"/>
</dbReference>
<dbReference type="InterPro" id="IPR013783">
    <property type="entry name" value="Ig-like_fold"/>
</dbReference>
<dbReference type="Pfam" id="PF18911">
    <property type="entry name" value="PKD_4"/>
    <property type="match status" value="1"/>
</dbReference>
<evidence type="ECO:0000256" key="2">
    <source>
        <dbReference type="ARBA" id="ARBA00022670"/>
    </source>
</evidence>
<evidence type="ECO:0000256" key="5">
    <source>
        <dbReference type="PIRSR" id="PIRSR615500-1"/>
    </source>
</evidence>
<evidence type="ECO:0000313" key="10">
    <source>
        <dbReference type="EMBL" id="MDR7300930.1"/>
    </source>
</evidence>
<dbReference type="Proteomes" id="UP001180845">
    <property type="component" value="Unassembled WGS sequence"/>
</dbReference>
<evidence type="ECO:0000256" key="3">
    <source>
        <dbReference type="ARBA" id="ARBA00022801"/>
    </source>
</evidence>
<comment type="similarity">
    <text evidence="1 6 7">Belongs to the peptidase S8 family.</text>
</comment>
<keyword evidence="11" id="KW-1185">Reference proteome</keyword>
<dbReference type="InterPro" id="IPR015500">
    <property type="entry name" value="Peptidase_S8_subtilisin-rel"/>
</dbReference>
<dbReference type="InterPro" id="IPR023828">
    <property type="entry name" value="Peptidase_S8_Ser-AS"/>
</dbReference>
<dbReference type="GO" id="GO:0005975">
    <property type="term" value="P:carbohydrate metabolic process"/>
    <property type="evidence" value="ECO:0007669"/>
    <property type="project" value="UniProtKB-ARBA"/>
</dbReference>
<dbReference type="SUPFAM" id="SSF52743">
    <property type="entry name" value="Subtilisin-like"/>
    <property type="match status" value="1"/>
</dbReference>
<evidence type="ECO:0000256" key="8">
    <source>
        <dbReference type="SAM" id="SignalP"/>
    </source>
</evidence>
<dbReference type="InterPro" id="IPR035986">
    <property type="entry name" value="PKD_dom_sf"/>
</dbReference>
<feature type="chain" id="PRO_5042043270" evidence="8">
    <location>
        <begin position="35"/>
        <end position="506"/>
    </location>
</feature>
<dbReference type="InterPro" id="IPR022398">
    <property type="entry name" value="Peptidase_S8_His-AS"/>
</dbReference>
<name>A0AAE3ZBN5_9ACTN</name>
<accession>A0AAE3ZBN5</accession>
<dbReference type="PANTHER" id="PTHR43806">
    <property type="entry name" value="PEPTIDASE S8"/>
    <property type="match status" value="1"/>
</dbReference>
<proteinExistence type="inferred from homology"/>
<reference evidence="10" key="1">
    <citation type="submission" date="2023-07" db="EMBL/GenBank/DDBJ databases">
        <title>Sequencing the genomes of 1000 actinobacteria strains.</title>
        <authorList>
            <person name="Klenk H.-P."/>
        </authorList>
    </citation>
    <scope>NUCLEOTIDE SEQUENCE</scope>
    <source>
        <strain evidence="10">DSM 45977</strain>
    </source>
</reference>
<protein>
    <submittedName>
        <fullName evidence="10">Subtilisin family serine protease</fullName>
    </submittedName>
</protein>
<feature type="signal peptide" evidence="8">
    <location>
        <begin position="1"/>
        <end position="34"/>
    </location>
</feature>
<dbReference type="InterPro" id="IPR022409">
    <property type="entry name" value="PKD/Chitinase_dom"/>
</dbReference>
<dbReference type="EMBL" id="JAVDXW010000001">
    <property type="protein sequence ID" value="MDR7300930.1"/>
    <property type="molecule type" value="Genomic_DNA"/>
</dbReference>
<gene>
    <name evidence="10" type="ORF">JOF55_001111</name>
</gene>
<keyword evidence="3 6" id="KW-0378">Hydrolase</keyword>
<dbReference type="CDD" id="cd04077">
    <property type="entry name" value="Peptidases_S8_PCSK9_ProteinaseK_like"/>
    <property type="match status" value="1"/>
</dbReference>
<dbReference type="Gene3D" id="2.60.40.10">
    <property type="entry name" value="Immunoglobulins"/>
    <property type="match status" value="1"/>
</dbReference>
<dbReference type="CDD" id="cd00146">
    <property type="entry name" value="PKD"/>
    <property type="match status" value="1"/>
</dbReference>
<dbReference type="InterPro" id="IPR050131">
    <property type="entry name" value="Peptidase_S8_subtilisin-like"/>
</dbReference>
<dbReference type="InterPro" id="IPR036852">
    <property type="entry name" value="Peptidase_S8/S53_dom_sf"/>
</dbReference>
<evidence type="ECO:0000256" key="7">
    <source>
        <dbReference type="RuleBase" id="RU003355"/>
    </source>
</evidence>
<sequence>MQHARKSRSRLADLCVGAAVITSFGLAGAVPAQAAEGKILHTEGKDAIADSYIVVLEDAAANGPGGVQAAAQDLSAQYGAQVGHTYEHALRGFSVTADAAEAKRLATNPSVKYVEQDQRVHAFGTQENPPSYGLDRIDQRDLPLSGSYTYPNEGSGVTAYVLDTGVRTSHNTFEGRASSGYDFVDGDSVANDCNGHGTHVAGTIGGEQYGVAKNVDVVGVRVLDCQGSGSYSGVIDGIDWVTQNAEGPAVANMSLGGPVSTAVDDAVRTSIQSGVTYGLAAGNASSDACSTTPARVTEAITVGATNRQDSEASYSNYGSCLDIYAPGSNITSAWIGSDTDTNTISGTSMATPHVVGAAALILSANPSASPAQVRDTMVSTASTGKIGNVSAGSPNKLLYVGGDNGAEPPKDPGNTAPSAGFTVSCSYGSCSFDASGSSDSDGTVADYAWDFGDGSTGNGKTVTHRYAGGGDFTATLTVTDDAGATDSASTQIRCYAFGGGSTYCFS</sequence>
<dbReference type="InterPro" id="IPR023827">
    <property type="entry name" value="Peptidase_S8_Asp-AS"/>
</dbReference>
<organism evidence="10 11">
    <name type="scientific">Haloactinomyces albus</name>
    <dbReference type="NCBI Taxonomy" id="1352928"/>
    <lineage>
        <taxon>Bacteria</taxon>
        <taxon>Bacillati</taxon>
        <taxon>Actinomycetota</taxon>
        <taxon>Actinomycetes</taxon>
        <taxon>Actinopolysporales</taxon>
        <taxon>Actinopolysporaceae</taxon>
        <taxon>Haloactinomyces</taxon>
    </lineage>
</organism>
<dbReference type="GO" id="GO:0005615">
    <property type="term" value="C:extracellular space"/>
    <property type="evidence" value="ECO:0007669"/>
    <property type="project" value="TreeGrafter"/>
</dbReference>
<dbReference type="Gene3D" id="3.40.50.200">
    <property type="entry name" value="Peptidase S8/S53 domain"/>
    <property type="match status" value="1"/>
</dbReference>
<evidence type="ECO:0000313" key="11">
    <source>
        <dbReference type="Proteomes" id="UP001180845"/>
    </source>
</evidence>
<dbReference type="RefSeq" id="WP_310270492.1">
    <property type="nucleotide sequence ID" value="NZ_JAVDXW010000001.1"/>
</dbReference>
<dbReference type="InterPro" id="IPR000601">
    <property type="entry name" value="PKD_dom"/>
</dbReference>
<dbReference type="FunFam" id="3.40.50.200:FF:000014">
    <property type="entry name" value="Proteinase K"/>
    <property type="match status" value="1"/>
</dbReference>
<evidence type="ECO:0000256" key="1">
    <source>
        <dbReference type="ARBA" id="ARBA00011073"/>
    </source>
</evidence>
<feature type="active site" description="Charge relay system" evidence="5 6">
    <location>
        <position position="348"/>
    </location>
</feature>
<evidence type="ECO:0000259" key="9">
    <source>
        <dbReference type="PROSITE" id="PS50093"/>
    </source>
</evidence>
<keyword evidence="4 6" id="KW-0720">Serine protease</keyword>
<comment type="caution">
    <text evidence="10">The sequence shown here is derived from an EMBL/GenBank/DDBJ whole genome shotgun (WGS) entry which is preliminary data.</text>
</comment>
<dbReference type="GO" id="GO:0004252">
    <property type="term" value="F:serine-type endopeptidase activity"/>
    <property type="evidence" value="ECO:0007669"/>
    <property type="project" value="UniProtKB-UniRule"/>
</dbReference>
<feature type="domain" description="PKD" evidence="9">
    <location>
        <begin position="417"/>
        <end position="492"/>
    </location>
</feature>
<dbReference type="PANTHER" id="PTHR43806:SF11">
    <property type="entry name" value="CEREVISIN-RELATED"/>
    <property type="match status" value="1"/>
</dbReference>
<dbReference type="PROSITE" id="PS00137">
    <property type="entry name" value="SUBTILASE_HIS"/>
    <property type="match status" value="1"/>
</dbReference>
<dbReference type="InterPro" id="IPR000209">
    <property type="entry name" value="Peptidase_S8/S53_dom"/>
</dbReference>
<keyword evidence="8" id="KW-0732">Signal</keyword>
<dbReference type="InterPro" id="IPR037045">
    <property type="entry name" value="S8pro/Inhibitor_I9_sf"/>
</dbReference>
<dbReference type="PROSITE" id="PS00138">
    <property type="entry name" value="SUBTILASE_SER"/>
    <property type="match status" value="1"/>
</dbReference>
<dbReference type="Pfam" id="PF05922">
    <property type="entry name" value="Inhibitor_I9"/>
    <property type="match status" value="1"/>
</dbReference>
<dbReference type="SUPFAM" id="SSF49299">
    <property type="entry name" value="PKD domain"/>
    <property type="match status" value="1"/>
</dbReference>